<sequence length="264" mass="27953">VIFAGVEDPFGTGFVTFAPPVVDEPRWMITGDDCQVVTVMLEPTEVLKTEPGSMMFMSNGVETSVECNPCDGCVRQCAGEPFVKVELTNTAEGPNYVGLTPNYPAKVIPVELGQRPGGNFVAKSGAIMSSLGDVNISTNADFNPLTCCCTSLGFCRQGLSGSGTAFIAAGGTVLEKELKEGETLIVDSDSVVGYEDSVTFGVTPNQPCTCCFGGEGMCNATITGPGKVITQSMSFKKYIKNVAPPPNAYKQRMYRGGDVELTWD</sequence>
<feature type="non-terminal residue" evidence="1">
    <location>
        <position position="1"/>
    </location>
</feature>
<dbReference type="Proteomes" id="UP001165060">
    <property type="component" value="Unassembled WGS sequence"/>
</dbReference>
<organism evidence="1 2">
    <name type="scientific">Tetraparma gracilis</name>
    <dbReference type="NCBI Taxonomy" id="2962635"/>
    <lineage>
        <taxon>Eukaryota</taxon>
        <taxon>Sar</taxon>
        <taxon>Stramenopiles</taxon>
        <taxon>Ochrophyta</taxon>
        <taxon>Bolidophyceae</taxon>
        <taxon>Parmales</taxon>
        <taxon>Triparmaceae</taxon>
        <taxon>Tetraparma</taxon>
    </lineage>
</organism>
<evidence type="ECO:0008006" key="3">
    <source>
        <dbReference type="Google" id="ProtNLM"/>
    </source>
</evidence>
<evidence type="ECO:0000313" key="1">
    <source>
        <dbReference type="EMBL" id="GMI20423.1"/>
    </source>
</evidence>
<dbReference type="InterPro" id="IPR002838">
    <property type="entry name" value="AIM24"/>
</dbReference>
<dbReference type="Pfam" id="PF01987">
    <property type="entry name" value="AIM24"/>
    <property type="match status" value="1"/>
</dbReference>
<comment type="caution">
    <text evidence="1">The sequence shown here is derived from an EMBL/GenBank/DDBJ whole genome shotgun (WGS) entry which is preliminary data.</text>
</comment>
<evidence type="ECO:0000313" key="2">
    <source>
        <dbReference type="Proteomes" id="UP001165060"/>
    </source>
</evidence>
<dbReference type="SUPFAM" id="SSF51219">
    <property type="entry name" value="TRAP-like"/>
    <property type="match status" value="1"/>
</dbReference>
<protein>
    <recommendedName>
        <fullName evidence="3">Altered inheritance of mitochondria protein 24, mitochondrial</fullName>
    </recommendedName>
</protein>
<accession>A0ABQ6M6D3</accession>
<dbReference type="InterPro" id="IPR036983">
    <property type="entry name" value="AIM24_sf"/>
</dbReference>
<name>A0ABQ6M6D3_9STRA</name>
<dbReference type="Gene3D" id="3.60.160.10">
    <property type="entry name" value="Mitochondrial biogenesis AIM24"/>
    <property type="match status" value="1"/>
</dbReference>
<keyword evidence="2" id="KW-1185">Reference proteome</keyword>
<gene>
    <name evidence="1" type="ORF">TeGR_g12344</name>
</gene>
<dbReference type="EMBL" id="BRYB01003776">
    <property type="protein sequence ID" value="GMI20423.1"/>
    <property type="molecule type" value="Genomic_DNA"/>
</dbReference>
<dbReference type="InterPro" id="IPR016031">
    <property type="entry name" value="Trp_RNA-bd_attenuator-like_dom"/>
</dbReference>
<dbReference type="PANTHER" id="PTHR43657">
    <property type="entry name" value="TRYPTOPHAN RNA-BINDING ATTENUATOR PROTEIN-LIKE PROTEIN"/>
    <property type="match status" value="1"/>
</dbReference>
<dbReference type="PANTHER" id="PTHR43657:SF1">
    <property type="entry name" value="ALTERED INHERITANCE OF MITOCHONDRIA PROTEIN 24, MITOCHONDRIAL"/>
    <property type="match status" value="1"/>
</dbReference>
<reference evidence="1 2" key="1">
    <citation type="journal article" date="2023" name="Commun. Biol.">
        <title>Genome analysis of Parmales, the sister group of diatoms, reveals the evolutionary specialization of diatoms from phago-mixotrophs to photoautotrophs.</title>
        <authorList>
            <person name="Ban H."/>
            <person name="Sato S."/>
            <person name="Yoshikawa S."/>
            <person name="Yamada K."/>
            <person name="Nakamura Y."/>
            <person name="Ichinomiya M."/>
            <person name="Sato N."/>
            <person name="Blanc-Mathieu R."/>
            <person name="Endo H."/>
            <person name="Kuwata A."/>
            <person name="Ogata H."/>
        </authorList>
    </citation>
    <scope>NUCLEOTIDE SEQUENCE [LARGE SCALE GENOMIC DNA]</scope>
</reference>
<proteinExistence type="predicted"/>